<evidence type="ECO:0000313" key="20">
    <source>
        <dbReference type="EMBL" id="VFT87991.1"/>
    </source>
</evidence>
<dbReference type="AlphaFoldDB" id="A0A485KSP1"/>
<keyword evidence="8" id="KW-0460">Magnesium</keyword>
<keyword evidence="4 17" id="KW-0812">Transmembrane</keyword>
<evidence type="ECO:0000256" key="7">
    <source>
        <dbReference type="ARBA" id="ARBA00022840"/>
    </source>
</evidence>
<comment type="similarity">
    <text evidence="15">Belongs to the adenylyl cyclase class-4/guanylyl cyclase family.</text>
</comment>
<dbReference type="OrthoDB" id="6127067at2759"/>
<evidence type="ECO:0000256" key="15">
    <source>
        <dbReference type="RuleBase" id="RU000405"/>
    </source>
</evidence>
<dbReference type="PANTHER" id="PTHR11920">
    <property type="entry name" value="GUANYLYL CYCLASE"/>
    <property type="match status" value="1"/>
</dbReference>
<dbReference type="GO" id="GO:0004383">
    <property type="term" value="F:guanylate cyclase activity"/>
    <property type="evidence" value="ECO:0007669"/>
    <property type="project" value="TreeGrafter"/>
</dbReference>
<evidence type="ECO:0000256" key="12">
    <source>
        <dbReference type="ARBA" id="ARBA00023239"/>
    </source>
</evidence>
<dbReference type="PROSITE" id="PS50125">
    <property type="entry name" value="GUANYLATE_CYCLASE_2"/>
    <property type="match status" value="2"/>
</dbReference>
<evidence type="ECO:0000256" key="5">
    <source>
        <dbReference type="ARBA" id="ARBA00022723"/>
    </source>
</evidence>
<evidence type="ECO:0000313" key="21">
    <source>
        <dbReference type="Proteomes" id="UP000332933"/>
    </source>
</evidence>
<dbReference type="GO" id="GO:0046872">
    <property type="term" value="F:metal ion binding"/>
    <property type="evidence" value="ECO:0007669"/>
    <property type="project" value="UniProtKB-KW"/>
</dbReference>
<reference evidence="19" key="2">
    <citation type="submission" date="2019-06" db="EMBL/GenBank/DDBJ databases">
        <title>Genomics analysis of Aphanomyces spp. identifies a new class of oomycete effector associated with host adaptation.</title>
        <authorList>
            <person name="Gaulin E."/>
        </authorList>
    </citation>
    <scope>NUCLEOTIDE SEQUENCE</scope>
    <source>
        <strain evidence="19">CBS 578.67</strain>
    </source>
</reference>
<dbReference type="InterPro" id="IPR018297">
    <property type="entry name" value="A/G_cyclase_CS"/>
</dbReference>
<feature type="transmembrane region" description="Helical" evidence="17">
    <location>
        <begin position="804"/>
        <end position="821"/>
    </location>
</feature>
<dbReference type="EC" id="4.6.1.1" evidence="3"/>
<sequence length="1140" mass="127072">MSTQSSSAVAPGGGATGGKVSSESTATTTTTQRKTKFEQSPSMMLPPPPDKSNFSLDDIALHVISLYFIRLSTNTVLREVEDAFSAHYVQIQRTNHMRGMMTTILFFVGVSVYYDYYTLYGTNPSSTNNSFSTTSTGATSSITPAICRANVIGSGETAFKVTMLLRFGLIVPLLCINMWCVHHASTTVYLRVTYVSHFLLGFYFIVYNKLTCDFGVTWLCLVIMYFYSATPIRFLHILRSSAFLLLMYPVIIFPGCPSDWSQNILTEYLYALGFFLLISFPSQSREFAIRVSYMSETLLLSQQRQLEQEETRSKLLLGSMLPASVIAQLQSGRELIADAYSAVTVLFCEVCHFDDISGQLAPDQVVELLNAIFSKFDMLVDSHSVHKIETIGAVYMVACGCPDRIANHTKLVANLALEMISAMPEVRAKIRKTFKWAATLEDINIRIGINAGSLMAGVVGIRNPRFKLFGDTVNVASRMESTNLPGHIQMTEWTAKALENEYIMELRGTIPVKGRGDMLTYFLQTRKEGTPIIMAPVRLPALQGPVPDPAPVVAAPPKPAVRMSMVRTSMVHEIVPSPDTEARNAIMKLIPTNTGDASLKMHSGTRRHNLSSIPRTTDNIKEEDDDENALVMPQIDEVDTVSNVEVVPLPSALMGLPAGLTKRNLCLVVEPTDTFEKLYRAENEKGWLRFLRYSFYLGGAMKVLLMTMYKTWYLLQSRDFGSSQFLFYINVCILFPFLVLSLLFTFTARYARYKQVATLCMILFVAVMLNIEAVAANGKGHIYYSVIAMYQCHFSILSFSLRLFVGLFIFVMYLITFMVIVDPPTRFVPPANSTSGVFQAWINTSGITYARNALYIFVFLSANTWVVFNMEYKQRINHFRDLVLNAQQQKLLEEQDRVSKLLLNLLPETIVLQLKTSPEKTIAENFDNVTILFTDMVNFTSYSSRVTAMELVQFLNDMYTRFDTITEKRQLYKVEIIGDAYFVVGGCPLITNVDAISILNAGLDMLATLPVLRRNSGNPNLNIRIGVHSGPVVAGVVGIKDPRYHLFGDTVAIAQHLESTGSPGRIHLSESTYTRVKNTDSNAFKFEYHKMLTLSGHHSKIRTYFITTGGPNASSSAMPAVAATSPPPIIIPPTTSLPAL</sequence>
<evidence type="ECO:0000256" key="14">
    <source>
        <dbReference type="ARBA" id="ARBA00032637"/>
    </source>
</evidence>
<feature type="transmembrane region" description="Helical" evidence="17">
    <location>
        <begin position="693"/>
        <end position="713"/>
    </location>
</feature>
<evidence type="ECO:0000256" key="13">
    <source>
        <dbReference type="ARBA" id="ARBA00032597"/>
    </source>
</evidence>
<evidence type="ECO:0000256" key="17">
    <source>
        <dbReference type="SAM" id="Phobius"/>
    </source>
</evidence>
<dbReference type="SUPFAM" id="SSF55073">
    <property type="entry name" value="Nucleotide cyclase"/>
    <property type="match status" value="2"/>
</dbReference>
<dbReference type="GO" id="GO:0005886">
    <property type="term" value="C:plasma membrane"/>
    <property type="evidence" value="ECO:0007669"/>
    <property type="project" value="TreeGrafter"/>
</dbReference>
<keyword evidence="10" id="KW-0115">cAMP biosynthesis</keyword>
<dbReference type="PANTHER" id="PTHR11920:SF335">
    <property type="entry name" value="GUANYLATE CYCLASE"/>
    <property type="match status" value="1"/>
</dbReference>
<keyword evidence="7" id="KW-0067">ATP-binding</keyword>
<evidence type="ECO:0000256" key="2">
    <source>
        <dbReference type="ARBA" id="ARBA00004370"/>
    </source>
</evidence>
<protein>
    <recommendedName>
        <fullName evidence="3">adenylate cyclase</fullName>
        <ecNumber evidence="3">4.6.1.1</ecNumber>
    </recommendedName>
    <alternativeName>
        <fullName evidence="13">ATP pyrophosphate-lyase</fullName>
    </alternativeName>
    <alternativeName>
        <fullName evidence="14">Adenylyl cyclase</fullName>
    </alternativeName>
</protein>
<keyword evidence="11 17" id="KW-0472">Membrane</keyword>
<comment type="catalytic activity">
    <reaction evidence="1">
        <text>ATP = 3',5'-cyclic AMP + diphosphate</text>
        <dbReference type="Rhea" id="RHEA:15389"/>
        <dbReference type="ChEBI" id="CHEBI:30616"/>
        <dbReference type="ChEBI" id="CHEBI:33019"/>
        <dbReference type="ChEBI" id="CHEBI:58165"/>
        <dbReference type="EC" id="4.6.1.1"/>
    </reaction>
</comment>
<dbReference type="Pfam" id="PF00211">
    <property type="entry name" value="Guanylate_cyc"/>
    <property type="match status" value="2"/>
</dbReference>
<dbReference type="FunFam" id="3.30.70.1230:FF:000033">
    <property type="entry name" value="Adenylate cyclase"/>
    <property type="match status" value="1"/>
</dbReference>
<dbReference type="InterPro" id="IPR001054">
    <property type="entry name" value="A/G_cyclase"/>
</dbReference>
<dbReference type="InterPro" id="IPR050401">
    <property type="entry name" value="Cyclic_nucleotide_synthase"/>
</dbReference>
<proteinExistence type="inferred from homology"/>
<feature type="transmembrane region" description="Helical" evidence="17">
    <location>
        <begin position="188"/>
        <end position="208"/>
    </location>
</feature>
<dbReference type="FunFam" id="3.30.70.1230:FF:000053">
    <property type="entry name" value="Guanylate cyclase, putative"/>
    <property type="match status" value="1"/>
</dbReference>
<reference evidence="20 21" key="1">
    <citation type="submission" date="2019-03" db="EMBL/GenBank/DDBJ databases">
        <authorList>
            <person name="Gaulin E."/>
            <person name="Dumas B."/>
        </authorList>
    </citation>
    <scope>NUCLEOTIDE SEQUENCE [LARGE SCALE GENOMIC DNA]</scope>
    <source>
        <strain evidence="20">CBS 568.67</strain>
    </source>
</reference>
<dbReference type="SMART" id="SM00044">
    <property type="entry name" value="CYCc"/>
    <property type="match status" value="2"/>
</dbReference>
<evidence type="ECO:0000256" key="8">
    <source>
        <dbReference type="ARBA" id="ARBA00022842"/>
    </source>
</evidence>
<evidence type="ECO:0000256" key="16">
    <source>
        <dbReference type="SAM" id="MobiDB-lite"/>
    </source>
</evidence>
<evidence type="ECO:0000313" key="19">
    <source>
        <dbReference type="EMBL" id="KAF0698249.1"/>
    </source>
</evidence>
<dbReference type="EMBL" id="VJMH01005253">
    <property type="protein sequence ID" value="KAF0698249.1"/>
    <property type="molecule type" value="Genomic_DNA"/>
</dbReference>
<dbReference type="CDD" id="cd07302">
    <property type="entry name" value="CHD"/>
    <property type="match status" value="2"/>
</dbReference>
<feature type="transmembrane region" description="Helical" evidence="17">
    <location>
        <begin position="99"/>
        <end position="117"/>
    </location>
</feature>
<keyword evidence="5" id="KW-0479">Metal-binding</keyword>
<dbReference type="Proteomes" id="UP000332933">
    <property type="component" value="Unassembled WGS sequence"/>
</dbReference>
<keyword evidence="6" id="KW-0547">Nucleotide-binding</keyword>
<accession>A0A485KSP1</accession>
<evidence type="ECO:0000256" key="10">
    <source>
        <dbReference type="ARBA" id="ARBA00022998"/>
    </source>
</evidence>
<evidence type="ECO:0000256" key="11">
    <source>
        <dbReference type="ARBA" id="ARBA00023136"/>
    </source>
</evidence>
<keyword evidence="21" id="KW-1185">Reference proteome</keyword>
<dbReference type="Gene3D" id="3.30.70.1230">
    <property type="entry name" value="Nucleotide cyclase"/>
    <property type="match status" value="2"/>
</dbReference>
<dbReference type="GO" id="GO:0004016">
    <property type="term" value="F:adenylate cyclase activity"/>
    <property type="evidence" value="ECO:0007669"/>
    <property type="project" value="UniProtKB-EC"/>
</dbReference>
<keyword evidence="12 15" id="KW-0456">Lyase</keyword>
<dbReference type="GO" id="GO:0006171">
    <property type="term" value="P:cAMP biosynthetic process"/>
    <property type="evidence" value="ECO:0007669"/>
    <property type="project" value="UniProtKB-KW"/>
</dbReference>
<evidence type="ECO:0000256" key="6">
    <source>
        <dbReference type="ARBA" id="ARBA00022741"/>
    </source>
</evidence>
<feature type="domain" description="Guanylate cyclase" evidence="18">
    <location>
        <begin position="930"/>
        <end position="1058"/>
    </location>
</feature>
<dbReference type="EMBL" id="CAADRA010005274">
    <property type="protein sequence ID" value="VFT87991.1"/>
    <property type="molecule type" value="Genomic_DNA"/>
</dbReference>
<feature type="transmembrane region" description="Helical" evidence="17">
    <location>
        <begin position="214"/>
        <end position="230"/>
    </location>
</feature>
<dbReference type="GO" id="GO:0035556">
    <property type="term" value="P:intracellular signal transduction"/>
    <property type="evidence" value="ECO:0007669"/>
    <property type="project" value="InterPro"/>
</dbReference>
<feature type="transmembrane region" description="Helical" evidence="17">
    <location>
        <begin position="163"/>
        <end position="181"/>
    </location>
</feature>
<feature type="domain" description="Guanylate cyclase" evidence="18">
    <location>
        <begin position="344"/>
        <end position="480"/>
    </location>
</feature>
<evidence type="ECO:0000259" key="18">
    <source>
        <dbReference type="PROSITE" id="PS50125"/>
    </source>
</evidence>
<name>A0A485KSP1_9STRA</name>
<evidence type="ECO:0000256" key="3">
    <source>
        <dbReference type="ARBA" id="ARBA00012201"/>
    </source>
</evidence>
<dbReference type="GO" id="GO:0005524">
    <property type="term" value="F:ATP binding"/>
    <property type="evidence" value="ECO:0007669"/>
    <property type="project" value="UniProtKB-KW"/>
</dbReference>
<evidence type="ECO:0000256" key="4">
    <source>
        <dbReference type="ARBA" id="ARBA00022692"/>
    </source>
</evidence>
<comment type="subcellular location">
    <subcellularLocation>
        <location evidence="2">Membrane</location>
    </subcellularLocation>
</comment>
<feature type="transmembrane region" description="Helical" evidence="17">
    <location>
        <begin position="756"/>
        <end position="776"/>
    </location>
</feature>
<dbReference type="InterPro" id="IPR029787">
    <property type="entry name" value="Nucleotide_cyclase"/>
</dbReference>
<gene>
    <name evidence="20" type="primary">Aste57867_11124</name>
    <name evidence="19" type="ORF">As57867_011082</name>
    <name evidence="20" type="ORF">ASTE57867_11124</name>
</gene>
<evidence type="ECO:0000256" key="9">
    <source>
        <dbReference type="ARBA" id="ARBA00022989"/>
    </source>
</evidence>
<feature type="region of interest" description="Disordered" evidence="16">
    <location>
        <begin position="1"/>
        <end position="49"/>
    </location>
</feature>
<feature type="transmembrane region" description="Helical" evidence="17">
    <location>
        <begin position="853"/>
        <end position="870"/>
    </location>
</feature>
<dbReference type="GO" id="GO:0001653">
    <property type="term" value="F:peptide receptor activity"/>
    <property type="evidence" value="ECO:0007669"/>
    <property type="project" value="TreeGrafter"/>
</dbReference>
<keyword evidence="9 17" id="KW-1133">Transmembrane helix</keyword>
<evidence type="ECO:0000256" key="1">
    <source>
        <dbReference type="ARBA" id="ARBA00001593"/>
    </source>
</evidence>
<dbReference type="GO" id="GO:0007168">
    <property type="term" value="P:receptor guanylyl cyclase signaling pathway"/>
    <property type="evidence" value="ECO:0007669"/>
    <property type="project" value="TreeGrafter"/>
</dbReference>
<feature type="transmembrane region" description="Helical" evidence="17">
    <location>
        <begin position="725"/>
        <end position="744"/>
    </location>
</feature>
<organism evidence="20 21">
    <name type="scientific">Aphanomyces stellatus</name>
    <dbReference type="NCBI Taxonomy" id="120398"/>
    <lineage>
        <taxon>Eukaryota</taxon>
        <taxon>Sar</taxon>
        <taxon>Stramenopiles</taxon>
        <taxon>Oomycota</taxon>
        <taxon>Saprolegniomycetes</taxon>
        <taxon>Saprolegniales</taxon>
        <taxon>Verrucalvaceae</taxon>
        <taxon>Aphanomyces</taxon>
    </lineage>
</organism>
<dbReference type="PROSITE" id="PS00452">
    <property type="entry name" value="GUANYLATE_CYCLASE_1"/>
    <property type="match status" value="2"/>
</dbReference>